<evidence type="ECO:0000313" key="1">
    <source>
        <dbReference type="EMBL" id="KXV69490.1"/>
    </source>
</evidence>
<comment type="caution">
    <text evidence="1">The sequence shown here is derived from an EMBL/GenBank/DDBJ whole genome shotgun (WGS) entry which is preliminary data.</text>
</comment>
<reference evidence="1 2" key="1">
    <citation type="submission" date="2015-06" db="EMBL/GenBank/DDBJ databases">
        <title>Improved classification and identification of acetic acid bacteria using matrix-assisted laser desorption/ionization time-of-flight mass spectrometry; Gluconobacter nephelii and Gluconobacter uchimurae are later heterotypic synonyms of Gluconobacter japonicus and Gluconobacter oxydans, respectively.</title>
        <authorList>
            <person name="Li L."/>
            <person name="Cleenwerck I."/>
            <person name="De Vuyst L."/>
            <person name="Vandamme P."/>
        </authorList>
    </citation>
    <scope>NUCLEOTIDE SEQUENCE [LARGE SCALE GENOMIC DNA]</scope>
    <source>
        <strain evidence="1 2">LMG 1699</strain>
    </source>
</reference>
<name>A0A149UNB3_9PROT</name>
<organism evidence="1 2">
    <name type="scientific">Acetobacter malorum</name>
    <dbReference type="NCBI Taxonomy" id="178901"/>
    <lineage>
        <taxon>Bacteria</taxon>
        <taxon>Pseudomonadati</taxon>
        <taxon>Pseudomonadota</taxon>
        <taxon>Alphaproteobacteria</taxon>
        <taxon>Acetobacterales</taxon>
        <taxon>Acetobacteraceae</taxon>
        <taxon>Acetobacter</taxon>
    </lineage>
</organism>
<accession>A0A149UNB3</accession>
<gene>
    <name evidence="1" type="ORF">AD951_06380</name>
</gene>
<dbReference type="Proteomes" id="UP000075377">
    <property type="component" value="Unassembled WGS sequence"/>
</dbReference>
<dbReference type="EMBL" id="LHZX01000280">
    <property type="protein sequence ID" value="KXV69490.1"/>
    <property type="molecule type" value="Genomic_DNA"/>
</dbReference>
<dbReference type="AlphaFoldDB" id="A0A149UNB3"/>
<proteinExistence type="predicted"/>
<protein>
    <submittedName>
        <fullName evidence="1">Uncharacterized protein</fullName>
    </submittedName>
</protein>
<sequence>MQWVIDWQRTIFHRRRGFSNLNYQLGKLFHRHFRWITKVDRTYDLWPCFHKPYKSFNKIRNIAKSPRLLTISIYSYGLVPKSLNNEIGYHTTIFWIHLWSISIKNTHNLHWNSEALIVFITQSFCYTLTFIVTSARPHGINISAIILKLRRNVWVTINLTSAGLQHFCTITASHV</sequence>
<evidence type="ECO:0000313" key="2">
    <source>
        <dbReference type="Proteomes" id="UP000075377"/>
    </source>
</evidence>